<evidence type="ECO:0000256" key="3">
    <source>
        <dbReference type="ARBA" id="ARBA00023082"/>
    </source>
</evidence>
<dbReference type="InterPro" id="IPR013249">
    <property type="entry name" value="RNA_pol_sigma70_r4_t2"/>
</dbReference>
<name>A0A285STE1_9BACL</name>
<keyword evidence="4" id="KW-0804">Transcription</keyword>
<dbReference type="InterPro" id="IPR007627">
    <property type="entry name" value="RNA_pol_sigma70_r2"/>
</dbReference>
<proteinExistence type="inferred from homology"/>
<dbReference type="Proteomes" id="UP000219636">
    <property type="component" value="Unassembled WGS sequence"/>
</dbReference>
<evidence type="ECO:0000259" key="6">
    <source>
        <dbReference type="Pfam" id="PF08281"/>
    </source>
</evidence>
<evidence type="ECO:0000256" key="1">
    <source>
        <dbReference type="ARBA" id="ARBA00010641"/>
    </source>
</evidence>
<dbReference type="Pfam" id="PF08281">
    <property type="entry name" value="Sigma70_r4_2"/>
    <property type="match status" value="1"/>
</dbReference>
<evidence type="ECO:0000313" key="8">
    <source>
        <dbReference type="Proteomes" id="UP000219636"/>
    </source>
</evidence>
<dbReference type="InterPro" id="IPR014284">
    <property type="entry name" value="RNA_pol_sigma-70_dom"/>
</dbReference>
<accession>A0A285STE1</accession>
<feature type="domain" description="RNA polymerase sigma-70 region 2" evidence="5">
    <location>
        <begin position="16"/>
        <end position="77"/>
    </location>
</feature>
<dbReference type="InterPro" id="IPR013324">
    <property type="entry name" value="RNA_pol_sigma_r3/r4-like"/>
</dbReference>
<dbReference type="GO" id="GO:0016987">
    <property type="term" value="F:sigma factor activity"/>
    <property type="evidence" value="ECO:0007669"/>
    <property type="project" value="UniProtKB-KW"/>
</dbReference>
<keyword evidence="2" id="KW-0805">Transcription regulation</keyword>
<dbReference type="SUPFAM" id="SSF88946">
    <property type="entry name" value="Sigma2 domain of RNA polymerase sigma factors"/>
    <property type="match status" value="1"/>
</dbReference>
<evidence type="ECO:0000256" key="4">
    <source>
        <dbReference type="ARBA" id="ARBA00023163"/>
    </source>
</evidence>
<reference evidence="8" key="1">
    <citation type="submission" date="2017-08" db="EMBL/GenBank/DDBJ databases">
        <authorList>
            <person name="Varghese N."/>
            <person name="Submissions S."/>
        </authorList>
    </citation>
    <scope>NUCLEOTIDE SEQUENCE [LARGE SCALE GENOMIC DNA]</scope>
    <source>
        <strain evidence="8">JC22</strain>
    </source>
</reference>
<dbReference type="Gene3D" id="1.10.1740.10">
    <property type="match status" value="1"/>
</dbReference>
<dbReference type="GO" id="GO:0006352">
    <property type="term" value="P:DNA-templated transcription initiation"/>
    <property type="evidence" value="ECO:0007669"/>
    <property type="project" value="InterPro"/>
</dbReference>
<dbReference type="SUPFAM" id="SSF88659">
    <property type="entry name" value="Sigma3 and sigma4 domains of RNA polymerase sigma factors"/>
    <property type="match status" value="1"/>
</dbReference>
<dbReference type="PANTHER" id="PTHR43133:SF60">
    <property type="entry name" value="RNA POLYMERASE SIGMA FACTOR SIGV"/>
    <property type="match status" value="1"/>
</dbReference>
<keyword evidence="3" id="KW-0731">Sigma factor</keyword>
<dbReference type="Pfam" id="PF04542">
    <property type="entry name" value="Sigma70_r2"/>
    <property type="match status" value="1"/>
</dbReference>
<comment type="similarity">
    <text evidence="1">Belongs to the sigma-70 factor family. ECF subfamily.</text>
</comment>
<keyword evidence="8" id="KW-1185">Reference proteome</keyword>
<evidence type="ECO:0000313" key="7">
    <source>
        <dbReference type="EMBL" id="SOC11674.1"/>
    </source>
</evidence>
<dbReference type="Gene3D" id="1.10.10.10">
    <property type="entry name" value="Winged helix-like DNA-binding domain superfamily/Winged helix DNA-binding domain"/>
    <property type="match status" value="1"/>
</dbReference>
<evidence type="ECO:0000259" key="5">
    <source>
        <dbReference type="Pfam" id="PF04542"/>
    </source>
</evidence>
<dbReference type="CDD" id="cd06171">
    <property type="entry name" value="Sigma70_r4"/>
    <property type="match status" value="1"/>
</dbReference>
<dbReference type="NCBIfam" id="TIGR02937">
    <property type="entry name" value="sigma70-ECF"/>
    <property type="match status" value="1"/>
</dbReference>
<sequence length="176" mass="20932">MEKEVRDQLLIEAMDTYGHYLKRVVFALVKDEQKAEDIVQEVFIQYYINLEKFEFRSSVKTYLYRIAINLCRNYFKSWSSRKLEFSNFVQQSFIYRQSPEMDLITKESNSAIGDMIQKLPSKYREVIWLYYYAQFSVAEISEVLNCSQNTVKTRLARGRKLAKLNFEEVSDDGTKC</sequence>
<organism evidence="7 8">
    <name type="scientific">Ureibacillus xyleni</name>
    <dbReference type="NCBI Taxonomy" id="614648"/>
    <lineage>
        <taxon>Bacteria</taxon>
        <taxon>Bacillati</taxon>
        <taxon>Bacillota</taxon>
        <taxon>Bacilli</taxon>
        <taxon>Bacillales</taxon>
        <taxon>Caryophanaceae</taxon>
        <taxon>Ureibacillus</taxon>
    </lineage>
</organism>
<dbReference type="InterPro" id="IPR036388">
    <property type="entry name" value="WH-like_DNA-bd_sf"/>
</dbReference>
<dbReference type="EMBL" id="OBMQ01000006">
    <property type="protein sequence ID" value="SOC11674.1"/>
    <property type="molecule type" value="Genomic_DNA"/>
</dbReference>
<dbReference type="RefSeq" id="WP_237658389.1">
    <property type="nucleotide sequence ID" value="NZ_OBMQ01000006.1"/>
</dbReference>
<dbReference type="AlphaFoldDB" id="A0A285STE1"/>
<evidence type="ECO:0000256" key="2">
    <source>
        <dbReference type="ARBA" id="ARBA00023015"/>
    </source>
</evidence>
<feature type="domain" description="RNA polymerase sigma factor 70 region 4 type 2" evidence="6">
    <location>
        <begin position="111"/>
        <end position="160"/>
    </location>
</feature>
<gene>
    <name evidence="7" type="ORF">SAMN05880501_106245</name>
</gene>
<dbReference type="GO" id="GO:0003677">
    <property type="term" value="F:DNA binding"/>
    <property type="evidence" value="ECO:0007669"/>
    <property type="project" value="InterPro"/>
</dbReference>
<protein>
    <submittedName>
        <fullName evidence="7">RNA polymerase sigma-70 factor</fullName>
    </submittedName>
</protein>
<dbReference type="InterPro" id="IPR013325">
    <property type="entry name" value="RNA_pol_sigma_r2"/>
</dbReference>
<dbReference type="PANTHER" id="PTHR43133">
    <property type="entry name" value="RNA POLYMERASE ECF-TYPE SIGMA FACTO"/>
    <property type="match status" value="1"/>
</dbReference>
<dbReference type="InterPro" id="IPR039425">
    <property type="entry name" value="RNA_pol_sigma-70-like"/>
</dbReference>